<dbReference type="OrthoDB" id="540662at2759"/>
<evidence type="ECO:0000256" key="1">
    <source>
        <dbReference type="ARBA" id="ARBA00022574"/>
    </source>
</evidence>
<evidence type="ECO:0000313" key="6">
    <source>
        <dbReference type="Proteomes" id="UP001165083"/>
    </source>
</evidence>
<dbReference type="PROSITE" id="PS50294">
    <property type="entry name" value="WD_REPEATS_REGION"/>
    <property type="match status" value="4"/>
</dbReference>
<evidence type="ECO:0000256" key="3">
    <source>
        <dbReference type="PROSITE-ProRule" id="PRU00221"/>
    </source>
</evidence>
<sequence>MGERKGIYFGAIDAGAADLVPSSVRHGGGGSLASNLEAAMRAGNVNVSDNVETEVLQLSESSRAAQEKHAQLLRRIEAEKRARNIAVPTSVEEVIRRLRQLGEPITLFGERPADRRERLREILSRLELEAEETGFVHQVLADIQKQDTGAVEGPVGKERAAGRAAKPQEDQLFYVPIKNDALKKARVAIFNRTVSVVEARLERERREKRMSDEQADRHAAELYATALKMANIASQNGDVRPLASVRFSANGAHVATGSWSSLVKVWDATSAAEVKVFRGHEDRVTGVAWHPTNTFSEMTDGADSVCLCTGSADSTARLWSAARNEPLAVLQGHKARLGKVAFHPTGNYVGTTSFDHTWRLWDVATAQELLLQEGHYKEVYAIAFQKDGALAATGDLNGNGRVWDLRSGKAILPLQGHSKQILSMDFAANGVQLASGSDDRSVRIWDLRQQKCSYMLPAHSNLVSDVRFSPGSGELLLSASYDSSIKLWRTRDWKLMTTLRGHDGKLVLALVYLITYARVDAAASKCSTPEAQQFSVVVATSAPLGLRLSEKLEVLEFVADSEGRGRAVEASGLAEIGDRLIAVNNVSLEGFTLQKAVGELQAAQLPRTLRFQTHDGRCIQPPPVAIKESVLEAATASAVTYDPTNEETFDYVVRWIERDL</sequence>
<dbReference type="Pfam" id="PF08799">
    <property type="entry name" value="PRP4"/>
    <property type="match status" value="1"/>
</dbReference>
<gene>
    <name evidence="5" type="ORF">Plil01_000521100</name>
</gene>
<dbReference type="InterPro" id="IPR036322">
    <property type="entry name" value="WD40_repeat_dom_sf"/>
</dbReference>
<dbReference type="SUPFAM" id="SSF50156">
    <property type="entry name" value="PDZ domain-like"/>
    <property type="match status" value="1"/>
</dbReference>
<dbReference type="InterPro" id="IPR015943">
    <property type="entry name" value="WD40/YVTN_repeat-like_dom_sf"/>
</dbReference>
<feature type="repeat" description="WD" evidence="3">
    <location>
        <begin position="277"/>
        <end position="329"/>
    </location>
</feature>
<dbReference type="CDD" id="cd00200">
    <property type="entry name" value="WD40"/>
    <property type="match status" value="1"/>
</dbReference>
<dbReference type="SUPFAM" id="SSF158230">
    <property type="entry name" value="PRP4-like"/>
    <property type="match status" value="1"/>
</dbReference>
<feature type="domain" description="PDZ" evidence="4">
    <location>
        <begin position="533"/>
        <end position="615"/>
    </location>
</feature>
<feature type="repeat" description="WD" evidence="3">
    <location>
        <begin position="456"/>
        <end position="498"/>
    </location>
</feature>
<dbReference type="PROSITE" id="PS50082">
    <property type="entry name" value="WD_REPEATS_2"/>
    <property type="match status" value="6"/>
</dbReference>
<dbReference type="GO" id="GO:0000398">
    <property type="term" value="P:mRNA splicing, via spliceosome"/>
    <property type="evidence" value="ECO:0007669"/>
    <property type="project" value="TreeGrafter"/>
</dbReference>
<dbReference type="Gene3D" id="2.30.42.10">
    <property type="match status" value="1"/>
</dbReference>
<feature type="repeat" description="WD" evidence="3">
    <location>
        <begin position="330"/>
        <end position="371"/>
    </location>
</feature>
<feature type="repeat" description="WD" evidence="3">
    <location>
        <begin position="414"/>
        <end position="455"/>
    </location>
</feature>
<proteinExistence type="predicted"/>
<dbReference type="PROSITE" id="PS50106">
    <property type="entry name" value="PDZ"/>
    <property type="match status" value="1"/>
</dbReference>
<dbReference type="GO" id="GO:0030621">
    <property type="term" value="F:U4 snRNA binding"/>
    <property type="evidence" value="ECO:0007669"/>
    <property type="project" value="TreeGrafter"/>
</dbReference>
<dbReference type="Gene3D" id="4.10.280.110">
    <property type="entry name" value="Pre-mRNA processing factor 4 domain"/>
    <property type="match status" value="1"/>
</dbReference>
<dbReference type="Pfam" id="PF00400">
    <property type="entry name" value="WD40"/>
    <property type="match status" value="6"/>
</dbReference>
<keyword evidence="2" id="KW-0677">Repeat</keyword>
<name>A0A9W6TKZ2_9STRA</name>
<organism evidence="5 6">
    <name type="scientific">Phytophthora lilii</name>
    <dbReference type="NCBI Taxonomy" id="2077276"/>
    <lineage>
        <taxon>Eukaryota</taxon>
        <taxon>Sar</taxon>
        <taxon>Stramenopiles</taxon>
        <taxon>Oomycota</taxon>
        <taxon>Peronosporomycetes</taxon>
        <taxon>Peronosporales</taxon>
        <taxon>Peronosporaceae</taxon>
        <taxon>Phytophthora</taxon>
    </lineage>
</organism>
<dbReference type="InterPro" id="IPR036034">
    <property type="entry name" value="PDZ_sf"/>
</dbReference>
<dbReference type="SMART" id="SM00320">
    <property type="entry name" value="WD40"/>
    <property type="match status" value="6"/>
</dbReference>
<dbReference type="PANTHER" id="PTHR19846:SF0">
    <property type="entry name" value="PRE-MRNA PROCESSING FACTOR 4"/>
    <property type="match status" value="1"/>
</dbReference>
<dbReference type="InterPro" id="IPR001478">
    <property type="entry name" value="PDZ"/>
</dbReference>
<keyword evidence="6" id="KW-1185">Reference proteome</keyword>
<evidence type="ECO:0000259" key="4">
    <source>
        <dbReference type="PROSITE" id="PS50106"/>
    </source>
</evidence>
<accession>A0A9W6TKZ2</accession>
<dbReference type="Proteomes" id="UP001165083">
    <property type="component" value="Unassembled WGS sequence"/>
</dbReference>
<dbReference type="SMART" id="SM00500">
    <property type="entry name" value="SFM"/>
    <property type="match status" value="1"/>
</dbReference>
<dbReference type="PRINTS" id="PR00320">
    <property type="entry name" value="GPROTEINBRPT"/>
</dbReference>
<dbReference type="InterPro" id="IPR001680">
    <property type="entry name" value="WD40_rpt"/>
</dbReference>
<dbReference type="AlphaFoldDB" id="A0A9W6TKZ2"/>
<feature type="repeat" description="WD" evidence="3">
    <location>
        <begin position="235"/>
        <end position="276"/>
    </location>
</feature>
<dbReference type="Gene3D" id="2.130.10.10">
    <property type="entry name" value="YVTN repeat-like/Quinoprotein amine dehydrogenase"/>
    <property type="match status" value="2"/>
</dbReference>
<protein>
    <submittedName>
        <fullName evidence="5">Unnamed protein product</fullName>
    </submittedName>
</protein>
<dbReference type="InterPro" id="IPR020472">
    <property type="entry name" value="WD40_PAC1"/>
</dbReference>
<dbReference type="FunFam" id="2.130.10.10:FF:000411">
    <property type="entry name" value="U4/U6 small nuclear ribonucleoprotein Prp4"/>
    <property type="match status" value="1"/>
</dbReference>
<keyword evidence="1 3" id="KW-0853">WD repeat</keyword>
<dbReference type="InterPro" id="IPR019775">
    <property type="entry name" value="WD40_repeat_CS"/>
</dbReference>
<dbReference type="PROSITE" id="PS00678">
    <property type="entry name" value="WD_REPEATS_1"/>
    <property type="match status" value="2"/>
</dbReference>
<dbReference type="EMBL" id="BSXW01000218">
    <property type="protein sequence ID" value="GMF15270.1"/>
    <property type="molecule type" value="Genomic_DNA"/>
</dbReference>
<feature type="repeat" description="WD" evidence="3">
    <location>
        <begin position="372"/>
        <end position="413"/>
    </location>
</feature>
<reference evidence="5" key="1">
    <citation type="submission" date="2023-04" db="EMBL/GenBank/DDBJ databases">
        <title>Phytophthora lilii NBRC 32176.</title>
        <authorList>
            <person name="Ichikawa N."/>
            <person name="Sato H."/>
            <person name="Tonouchi N."/>
        </authorList>
    </citation>
    <scope>NUCLEOTIDE SEQUENCE</scope>
    <source>
        <strain evidence="5">NBRC 32176</strain>
    </source>
</reference>
<dbReference type="SUPFAM" id="SSF50978">
    <property type="entry name" value="WD40 repeat-like"/>
    <property type="match status" value="1"/>
</dbReference>
<comment type="caution">
    <text evidence="5">The sequence shown here is derived from an EMBL/GenBank/DDBJ whole genome shotgun (WGS) entry which is preliminary data.</text>
</comment>
<dbReference type="InterPro" id="IPR014906">
    <property type="entry name" value="PRP4-like"/>
</dbReference>
<dbReference type="FunFam" id="4.10.280.110:FF:000006">
    <property type="entry name" value="U4/U6 small nuclear ribonucleoprotein Prp4"/>
    <property type="match status" value="1"/>
</dbReference>
<dbReference type="InterPro" id="IPR036285">
    <property type="entry name" value="PRP4-like_sf"/>
</dbReference>
<evidence type="ECO:0000313" key="5">
    <source>
        <dbReference type="EMBL" id="GMF15270.1"/>
    </source>
</evidence>
<dbReference type="GO" id="GO:0046540">
    <property type="term" value="C:U4/U6 x U5 tri-snRNP complex"/>
    <property type="evidence" value="ECO:0007669"/>
    <property type="project" value="TreeGrafter"/>
</dbReference>
<dbReference type="PANTHER" id="PTHR19846">
    <property type="entry name" value="WD40 REPEAT PROTEIN"/>
    <property type="match status" value="1"/>
</dbReference>
<evidence type="ECO:0000256" key="2">
    <source>
        <dbReference type="ARBA" id="ARBA00022737"/>
    </source>
</evidence>
<dbReference type="GO" id="GO:0017070">
    <property type="term" value="F:U6 snRNA binding"/>
    <property type="evidence" value="ECO:0007669"/>
    <property type="project" value="TreeGrafter"/>
</dbReference>